<dbReference type="InterPro" id="IPR009030">
    <property type="entry name" value="Growth_fac_rcpt_cys_sf"/>
</dbReference>
<sequence>TAVGVKCDPSQADECKDPHSSCVPADSEHKCLCNVGYYDNNGTCTTQVLLENSCNANRPDNQCQDKNAECKDTTDLKCLCKDTFYKNKDGNCIKSIDFLASADTTKVRKAIKLR</sequence>
<evidence type="ECO:0008006" key="3">
    <source>
        <dbReference type="Google" id="ProtNLM"/>
    </source>
</evidence>
<feature type="non-terminal residue" evidence="1">
    <location>
        <position position="1"/>
    </location>
</feature>
<dbReference type="SUPFAM" id="SSF57184">
    <property type="entry name" value="Growth factor receptor domain"/>
    <property type="match status" value="1"/>
</dbReference>
<dbReference type="EMBL" id="KV598179">
    <property type="protein sequence ID" value="OPL20905.1"/>
    <property type="molecule type" value="Genomic_DNA"/>
</dbReference>
<evidence type="ECO:0000313" key="1">
    <source>
        <dbReference type="EMBL" id="OPL20905.1"/>
    </source>
</evidence>
<accession>A0A3R5Q780</accession>
<evidence type="ECO:0000313" key="2">
    <source>
        <dbReference type="Proteomes" id="UP000266721"/>
    </source>
</evidence>
<protein>
    <recommendedName>
        <fullName evidence="3">EGF-like domain-containing protein</fullName>
    </recommendedName>
</protein>
<proteinExistence type="predicted"/>
<name>A0A3R5Q780_MYTGA</name>
<dbReference type="AlphaFoldDB" id="A0A3R5Q780"/>
<feature type="non-terminal residue" evidence="1">
    <location>
        <position position="114"/>
    </location>
</feature>
<reference evidence="1 2" key="1">
    <citation type="journal article" date="2016" name="PLoS ONE">
        <title>A First Insight into the Genome of the Filter-Feeder Mussel Mytilus galloprovincialis.</title>
        <authorList>
            <person name="Murgarella M."/>
            <person name="Puiu D."/>
            <person name="Novoa B."/>
            <person name="Figueras A."/>
            <person name="Posada D."/>
            <person name="Canchaya C."/>
        </authorList>
    </citation>
    <scope>NUCLEOTIDE SEQUENCE [LARGE SCALE GENOMIC DNA]</scope>
    <source>
        <tissue evidence="1">Muscle</tissue>
    </source>
</reference>
<gene>
    <name evidence="1" type="ORF">AM593_03473</name>
</gene>
<organism evidence="1 2">
    <name type="scientific">Mytilus galloprovincialis</name>
    <name type="common">Mediterranean mussel</name>
    <dbReference type="NCBI Taxonomy" id="29158"/>
    <lineage>
        <taxon>Eukaryota</taxon>
        <taxon>Metazoa</taxon>
        <taxon>Spiralia</taxon>
        <taxon>Lophotrochozoa</taxon>
        <taxon>Mollusca</taxon>
        <taxon>Bivalvia</taxon>
        <taxon>Autobranchia</taxon>
        <taxon>Pteriomorphia</taxon>
        <taxon>Mytilida</taxon>
        <taxon>Mytiloidea</taxon>
        <taxon>Mytilidae</taxon>
        <taxon>Mytilinae</taxon>
        <taxon>Mytilus</taxon>
    </lineage>
</organism>
<dbReference type="Proteomes" id="UP000266721">
    <property type="component" value="Unassembled WGS sequence"/>
</dbReference>
<keyword evidence="2" id="KW-1185">Reference proteome</keyword>